<dbReference type="SUPFAM" id="SSF46955">
    <property type="entry name" value="Putative DNA-binding domain"/>
    <property type="match status" value="1"/>
</dbReference>
<dbReference type="InterPro" id="IPR009061">
    <property type="entry name" value="DNA-bd_dom_put_sf"/>
</dbReference>
<dbReference type="SUPFAM" id="SSF55136">
    <property type="entry name" value="Probable bacterial effector-binding domain"/>
    <property type="match status" value="1"/>
</dbReference>
<protein>
    <submittedName>
        <fullName evidence="3">Multidrug-efflux transporter 1 regulator</fullName>
    </submittedName>
</protein>
<reference evidence="3" key="1">
    <citation type="submission" date="2019-11" db="EMBL/GenBank/DDBJ databases">
        <authorList>
            <person name="Feng L."/>
        </authorList>
    </citation>
    <scope>NUCLEOTIDE SEQUENCE</scope>
    <source>
        <strain evidence="3">CramosumLFYP8</strain>
    </source>
</reference>
<gene>
    <name evidence="3" type="primary">bmrR_4</name>
    <name evidence="3" type="ORF">CRLFYP8_02940</name>
</gene>
<keyword evidence="1" id="KW-0238">DNA-binding</keyword>
<dbReference type="RefSeq" id="WP_156635644.1">
    <property type="nucleotide sequence ID" value="NZ_CACRTL010000028.1"/>
</dbReference>
<dbReference type="PANTHER" id="PTHR30204">
    <property type="entry name" value="REDOX-CYCLING DRUG-SENSING TRANSCRIPTIONAL ACTIVATOR SOXR"/>
    <property type="match status" value="1"/>
</dbReference>
<dbReference type="SMART" id="SM00422">
    <property type="entry name" value="HTH_MERR"/>
    <property type="match status" value="1"/>
</dbReference>
<dbReference type="GO" id="GO:0003700">
    <property type="term" value="F:DNA-binding transcription factor activity"/>
    <property type="evidence" value="ECO:0007669"/>
    <property type="project" value="InterPro"/>
</dbReference>
<evidence type="ECO:0000259" key="2">
    <source>
        <dbReference type="PROSITE" id="PS50937"/>
    </source>
</evidence>
<dbReference type="InterPro" id="IPR000551">
    <property type="entry name" value="MerR-type_HTH_dom"/>
</dbReference>
<sequence>MDKEYYSIGEIAEICNIPIRTLRYYDEIGLLVPEKRDIESSYRYYARHQILQANIINQFKIQGYSIKEIKHQLANNSVSLSEETLNQKHAELKKTIAELNKLEKRLGFFLECLKYQDHQLHLQLKEIPEIYIAYVRQQGLADQAAFMRRFSELNTLCRKNNLEPIGNIMARYYDDYQQYDPDCADIEVSIQIDLNHEIGGVVRKEPGYLCVSALHYGPYQDEYKTYTLMMEWMKKNNLVMCGPALEYYLIDPIFTNDENEFVTELRIPVKSI</sequence>
<dbReference type="GO" id="GO:0003677">
    <property type="term" value="F:DNA binding"/>
    <property type="evidence" value="ECO:0007669"/>
    <property type="project" value="UniProtKB-KW"/>
</dbReference>
<evidence type="ECO:0000256" key="1">
    <source>
        <dbReference type="ARBA" id="ARBA00023125"/>
    </source>
</evidence>
<dbReference type="Gene3D" id="3.20.80.10">
    <property type="entry name" value="Regulatory factor, effector binding domain"/>
    <property type="match status" value="1"/>
</dbReference>
<dbReference type="AlphaFoldDB" id="A0A6N3C5J9"/>
<name>A0A6N3C5J9_9FIRM</name>
<dbReference type="PROSITE" id="PS50937">
    <property type="entry name" value="HTH_MERR_2"/>
    <property type="match status" value="1"/>
</dbReference>
<proteinExistence type="predicted"/>
<dbReference type="PANTHER" id="PTHR30204:SF97">
    <property type="entry name" value="MERR FAMILY REGULATORY PROTEIN"/>
    <property type="match status" value="1"/>
</dbReference>
<dbReference type="EMBL" id="CACRTL010000028">
    <property type="protein sequence ID" value="VYU09721.1"/>
    <property type="molecule type" value="Genomic_DNA"/>
</dbReference>
<dbReference type="Gene3D" id="1.10.1660.10">
    <property type="match status" value="1"/>
</dbReference>
<dbReference type="InterPro" id="IPR010499">
    <property type="entry name" value="AraC_E-bd"/>
</dbReference>
<evidence type="ECO:0000313" key="3">
    <source>
        <dbReference type="EMBL" id="VYU09721.1"/>
    </source>
</evidence>
<dbReference type="SMART" id="SM00871">
    <property type="entry name" value="AraC_E_bind"/>
    <property type="match status" value="1"/>
</dbReference>
<dbReference type="InterPro" id="IPR011256">
    <property type="entry name" value="Reg_factor_effector_dom_sf"/>
</dbReference>
<feature type="domain" description="HTH merR-type" evidence="2">
    <location>
        <begin position="5"/>
        <end position="75"/>
    </location>
</feature>
<dbReference type="Pfam" id="PF06445">
    <property type="entry name" value="GyrI-like"/>
    <property type="match status" value="1"/>
</dbReference>
<dbReference type="InterPro" id="IPR047057">
    <property type="entry name" value="MerR_fam"/>
</dbReference>
<dbReference type="InterPro" id="IPR029442">
    <property type="entry name" value="GyrI-like"/>
</dbReference>
<organism evidence="3">
    <name type="scientific">Thomasclavelia ramosa</name>
    <dbReference type="NCBI Taxonomy" id="1547"/>
    <lineage>
        <taxon>Bacteria</taxon>
        <taxon>Bacillati</taxon>
        <taxon>Bacillota</taxon>
        <taxon>Erysipelotrichia</taxon>
        <taxon>Erysipelotrichales</taxon>
        <taxon>Coprobacillaceae</taxon>
        <taxon>Thomasclavelia</taxon>
    </lineage>
</organism>
<accession>A0A6N3C5J9</accession>
<dbReference type="Pfam" id="PF13411">
    <property type="entry name" value="MerR_1"/>
    <property type="match status" value="1"/>
</dbReference>